<evidence type="ECO:0000313" key="1">
    <source>
        <dbReference type="Proteomes" id="UP000887578"/>
    </source>
</evidence>
<organism evidence="1 2">
    <name type="scientific">Panagrolaimus davidi</name>
    <dbReference type="NCBI Taxonomy" id="227884"/>
    <lineage>
        <taxon>Eukaryota</taxon>
        <taxon>Metazoa</taxon>
        <taxon>Ecdysozoa</taxon>
        <taxon>Nematoda</taxon>
        <taxon>Chromadorea</taxon>
        <taxon>Rhabditida</taxon>
        <taxon>Tylenchina</taxon>
        <taxon>Panagrolaimomorpha</taxon>
        <taxon>Panagrolaimoidea</taxon>
        <taxon>Panagrolaimidae</taxon>
        <taxon>Panagrolaimus</taxon>
    </lineage>
</organism>
<accession>A0A914PXV3</accession>
<evidence type="ECO:0000313" key="2">
    <source>
        <dbReference type="WBParaSite" id="PDA_v2.g21238.t1"/>
    </source>
</evidence>
<dbReference type="Proteomes" id="UP000887578">
    <property type="component" value="Unplaced"/>
</dbReference>
<dbReference type="AlphaFoldDB" id="A0A914PXV3"/>
<reference evidence="2" key="1">
    <citation type="submission" date="2022-11" db="UniProtKB">
        <authorList>
            <consortium name="WormBaseParasite"/>
        </authorList>
    </citation>
    <scope>IDENTIFICATION</scope>
</reference>
<dbReference type="WBParaSite" id="PDA_v2.g21238.t1">
    <property type="protein sequence ID" value="PDA_v2.g21238.t1"/>
    <property type="gene ID" value="PDA_v2.g21238"/>
</dbReference>
<protein>
    <submittedName>
        <fullName evidence="2">Uncharacterized protein</fullName>
    </submittedName>
</protein>
<proteinExistence type="predicted"/>
<name>A0A914PXV3_9BILA</name>
<sequence length="212" mass="25123">MEEVKIFDSDGQLKDILEACVNIPNVREGVTIGLSSEDYDFASGMKSFAIPCRELTIKKAQLNKMFTGINLNNQYLRNIRDLTIQGRFRKTPSVHKEVKEFATFLSLNFPNLENLNITFLLKYGYRNYYWDWNDTRMANSFKVLRHDIKGCICFKILNKELKNVNLTKYPDVQRSEEEYYKIFAINGNLTFKMSYWYEAEESEPEYYNSDYY</sequence>
<keyword evidence="1" id="KW-1185">Reference proteome</keyword>